<reference evidence="2 3" key="1">
    <citation type="submission" date="2024-09" db="EMBL/GenBank/DDBJ databases">
        <authorList>
            <person name="Sun Q."/>
            <person name="Mori K."/>
        </authorList>
    </citation>
    <scope>NUCLEOTIDE SEQUENCE [LARGE SCALE GENOMIC DNA]</scope>
    <source>
        <strain evidence="2 3">JCM 4414</strain>
    </source>
</reference>
<keyword evidence="3" id="KW-1185">Reference proteome</keyword>
<dbReference type="Proteomes" id="UP001589716">
    <property type="component" value="Unassembled WGS sequence"/>
</dbReference>
<name>A0ABV5QZI5_9ACTN</name>
<accession>A0ABV5QZI5</accession>
<evidence type="ECO:0000313" key="3">
    <source>
        <dbReference type="Proteomes" id="UP001589716"/>
    </source>
</evidence>
<sequence length="79" mass="8577">MTDPQSRTQRHGDRSTATPKDLAELKARQAHRHEGKEQGTVQGAEHRDDHREPGGRGARAEKGVGPDGGIPTGHRPDEP</sequence>
<feature type="compositionally biased region" description="Basic and acidic residues" evidence="1">
    <location>
        <begin position="44"/>
        <end position="64"/>
    </location>
</feature>
<dbReference type="RefSeq" id="WP_345483922.1">
    <property type="nucleotide sequence ID" value="NZ_BAAAWU010000001.1"/>
</dbReference>
<organism evidence="2 3">
    <name type="scientific">Streptomyces roseoviridis</name>
    <dbReference type="NCBI Taxonomy" id="67361"/>
    <lineage>
        <taxon>Bacteria</taxon>
        <taxon>Bacillati</taxon>
        <taxon>Actinomycetota</taxon>
        <taxon>Actinomycetes</taxon>
        <taxon>Kitasatosporales</taxon>
        <taxon>Streptomycetaceae</taxon>
        <taxon>Streptomyces</taxon>
    </lineage>
</organism>
<gene>
    <name evidence="2" type="ORF">ACFFTP_28155</name>
</gene>
<evidence type="ECO:0000313" key="2">
    <source>
        <dbReference type="EMBL" id="MFB9558046.1"/>
    </source>
</evidence>
<evidence type="ECO:0000256" key="1">
    <source>
        <dbReference type="SAM" id="MobiDB-lite"/>
    </source>
</evidence>
<comment type="caution">
    <text evidence="2">The sequence shown here is derived from an EMBL/GenBank/DDBJ whole genome shotgun (WGS) entry which is preliminary data.</text>
</comment>
<dbReference type="EMBL" id="JBHMCT010000020">
    <property type="protein sequence ID" value="MFB9558046.1"/>
    <property type="molecule type" value="Genomic_DNA"/>
</dbReference>
<feature type="compositionally biased region" description="Basic and acidic residues" evidence="1">
    <location>
        <begin position="21"/>
        <end position="37"/>
    </location>
</feature>
<feature type="region of interest" description="Disordered" evidence="1">
    <location>
        <begin position="1"/>
        <end position="79"/>
    </location>
</feature>
<proteinExistence type="predicted"/>
<protein>
    <submittedName>
        <fullName evidence="2">Uncharacterized protein</fullName>
    </submittedName>
</protein>